<protein>
    <submittedName>
        <fullName evidence="1">Uncharacterized protein</fullName>
    </submittedName>
</protein>
<dbReference type="EMBL" id="CAJEWN010002262">
    <property type="protein sequence ID" value="CAD2202822.1"/>
    <property type="molecule type" value="Genomic_DNA"/>
</dbReference>
<evidence type="ECO:0000313" key="1">
    <source>
        <dbReference type="EMBL" id="CAD2202822.1"/>
    </source>
</evidence>
<organism evidence="1 2">
    <name type="scientific">Meloidogyne enterolobii</name>
    <name type="common">Root-knot nematode worm</name>
    <name type="synonym">Meloidogyne mayaguensis</name>
    <dbReference type="NCBI Taxonomy" id="390850"/>
    <lineage>
        <taxon>Eukaryota</taxon>
        <taxon>Metazoa</taxon>
        <taxon>Ecdysozoa</taxon>
        <taxon>Nematoda</taxon>
        <taxon>Chromadorea</taxon>
        <taxon>Rhabditida</taxon>
        <taxon>Tylenchina</taxon>
        <taxon>Tylenchomorpha</taxon>
        <taxon>Tylenchoidea</taxon>
        <taxon>Meloidogynidae</taxon>
        <taxon>Meloidogyninae</taxon>
        <taxon>Meloidogyne</taxon>
    </lineage>
</organism>
<comment type="caution">
    <text evidence="1">The sequence shown here is derived from an EMBL/GenBank/DDBJ whole genome shotgun (WGS) entry which is preliminary data.</text>
</comment>
<gene>
    <name evidence="1" type="ORF">MENT_LOCUS56474</name>
</gene>
<sequence length="148" mass="16799">MYSKNKGIIQLFVYSLLTTSLFIFLCKPYLVDAGNCFRKTKKRSGSNGTTPRPNYVQYQNIQHEQKYTDNGNNSPQHYHVTSNTRTYYPNTSMSYGEISDQWGSISDSDGTSDTESGNKIVLDRISSCLLSCLSIFLTSFPTDMYLHV</sequence>
<dbReference type="AlphaFoldDB" id="A0A6V7XU43"/>
<evidence type="ECO:0000313" key="2">
    <source>
        <dbReference type="Proteomes" id="UP000580250"/>
    </source>
</evidence>
<name>A0A6V7XU43_MELEN</name>
<accession>A0A6V7XU43</accession>
<proteinExistence type="predicted"/>
<dbReference type="Proteomes" id="UP000580250">
    <property type="component" value="Unassembled WGS sequence"/>
</dbReference>
<reference evidence="1 2" key="1">
    <citation type="submission" date="2020-08" db="EMBL/GenBank/DDBJ databases">
        <authorList>
            <person name="Koutsovoulos G."/>
            <person name="Danchin GJ E."/>
        </authorList>
    </citation>
    <scope>NUCLEOTIDE SEQUENCE [LARGE SCALE GENOMIC DNA]</scope>
</reference>